<sequence>MFDDSKKKTFQYVPILPLLSQLLNNRHIHDTVLQNRQPFDVSLEYKSLHDGQFFYVEMNIDSHSFFTYRMIRRAKTEQTMKVLVIHNPMAEDDPVDMTIVIEGIQVISGCGYKTKAFLAL</sequence>
<feature type="non-terminal residue" evidence="1">
    <location>
        <position position="120"/>
    </location>
</feature>
<protein>
    <submittedName>
        <fullName evidence="1">Uncharacterized protein</fullName>
    </submittedName>
</protein>
<dbReference type="AlphaFoldDB" id="A0AAE0UYR5"/>
<keyword evidence="2" id="KW-1185">Reference proteome</keyword>
<comment type="caution">
    <text evidence="1">The sequence shown here is derived from an EMBL/GenBank/DDBJ whole genome shotgun (WGS) entry which is preliminary data.</text>
</comment>
<evidence type="ECO:0000313" key="2">
    <source>
        <dbReference type="Proteomes" id="UP001274896"/>
    </source>
</evidence>
<reference evidence="1" key="1">
    <citation type="submission" date="2023-06" db="EMBL/GenBank/DDBJ databases">
        <title>Male Hemibagrus guttatus genome.</title>
        <authorList>
            <person name="Bian C."/>
        </authorList>
    </citation>
    <scope>NUCLEOTIDE SEQUENCE</scope>
    <source>
        <strain evidence="1">Male_cb2023</strain>
        <tissue evidence="1">Muscle</tissue>
    </source>
</reference>
<organism evidence="1 2">
    <name type="scientific">Hemibagrus guttatus</name>
    <dbReference type="NCBI Taxonomy" id="175788"/>
    <lineage>
        <taxon>Eukaryota</taxon>
        <taxon>Metazoa</taxon>
        <taxon>Chordata</taxon>
        <taxon>Craniata</taxon>
        <taxon>Vertebrata</taxon>
        <taxon>Euteleostomi</taxon>
        <taxon>Actinopterygii</taxon>
        <taxon>Neopterygii</taxon>
        <taxon>Teleostei</taxon>
        <taxon>Ostariophysi</taxon>
        <taxon>Siluriformes</taxon>
        <taxon>Bagridae</taxon>
        <taxon>Hemibagrus</taxon>
    </lineage>
</organism>
<accession>A0AAE0UYR5</accession>
<proteinExistence type="predicted"/>
<gene>
    <name evidence="1" type="ORF">QTP70_018540</name>
</gene>
<evidence type="ECO:0000313" key="1">
    <source>
        <dbReference type="EMBL" id="KAK3524166.1"/>
    </source>
</evidence>
<dbReference type="Proteomes" id="UP001274896">
    <property type="component" value="Unassembled WGS sequence"/>
</dbReference>
<dbReference type="EMBL" id="JAUCMX010000014">
    <property type="protein sequence ID" value="KAK3524166.1"/>
    <property type="molecule type" value="Genomic_DNA"/>
</dbReference>
<name>A0AAE0UYR5_9TELE</name>